<evidence type="ECO:0000256" key="7">
    <source>
        <dbReference type="ARBA" id="ARBA00023136"/>
    </source>
</evidence>
<comment type="caution">
    <text evidence="10">The sequence shown here is derived from an EMBL/GenBank/DDBJ whole genome shotgun (WGS) entry which is preliminary data.</text>
</comment>
<evidence type="ECO:0000256" key="1">
    <source>
        <dbReference type="ARBA" id="ARBA00004651"/>
    </source>
</evidence>
<feature type="transmembrane region" description="Helical" evidence="8">
    <location>
        <begin position="113"/>
        <end position="129"/>
    </location>
</feature>
<feature type="transmembrane region" description="Helical" evidence="8">
    <location>
        <begin position="136"/>
        <end position="155"/>
    </location>
</feature>
<feature type="transmembrane region" description="Helical" evidence="8">
    <location>
        <begin position="6"/>
        <end position="23"/>
    </location>
</feature>
<sequence>MDLTIAIFLLVYVAMGFGHLPGFKVDRTGAAVVGAMLLIALGLITPAEAWAAIDYRTIGFLFGLMVISAAFVVAGFYDKVAQVIGGLKVSYPLLLAILIAVSAGLSALLTNDVVVVAMTPVLISIALARRLNPIPFLLAFCFAANVGSSATIIGGPQNMIAAEALHLSFIGFMKVAFVPSMLGLLIVWAVIVLFYRGKWTLPAASESGVASPVITFNRNATIKATVITIAVVAGLVLTDWPHMLVAMAGAAVLLVSRRIASTDMLGKVDGDLLLLLIGLFIVNAALAATGLPQELLTSLQAIGLDLHDPFSMLVVMSVLSNVVGNNPAVMLVSPFLTDVARPEALGAAIALGTGFSSNMLIFGSLAGIIVVEQGRTHGVTISFSEFSRAGVPTSILCLILAGLWILWL</sequence>
<keyword evidence="4" id="KW-1003">Cell membrane</keyword>
<name>A0A5B0DYA2_9HYPH</name>
<feature type="transmembrane region" description="Helical" evidence="8">
    <location>
        <begin position="243"/>
        <end position="260"/>
    </location>
</feature>
<dbReference type="GO" id="GO:0015105">
    <property type="term" value="F:arsenite transmembrane transporter activity"/>
    <property type="evidence" value="ECO:0007669"/>
    <property type="project" value="InterPro"/>
</dbReference>
<reference evidence="10 11" key="1">
    <citation type="submission" date="2019-08" db="EMBL/GenBank/DDBJ databases">
        <title>Aureimonas fodiniaquatilis sp. nov., isolated from a coal mine wastewater.</title>
        <authorList>
            <person name="Kim W."/>
        </authorList>
    </citation>
    <scope>NUCLEOTIDE SEQUENCE [LARGE SCALE GENOMIC DNA]</scope>
    <source>
        <strain evidence="10 11">CAU 1482</strain>
    </source>
</reference>
<evidence type="ECO:0000256" key="3">
    <source>
        <dbReference type="ARBA" id="ARBA00022448"/>
    </source>
</evidence>
<dbReference type="Pfam" id="PF03600">
    <property type="entry name" value="CitMHS"/>
    <property type="match status" value="1"/>
</dbReference>
<evidence type="ECO:0000256" key="2">
    <source>
        <dbReference type="ARBA" id="ARBA00009843"/>
    </source>
</evidence>
<protein>
    <submittedName>
        <fullName evidence="10">Transporter</fullName>
    </submittedName>
</protein>
<feature type="transmembrane region" description="Helical" evidence="8">
    <location>
        <begin position="310"/>
        <end position="332"/>
    </location>
</feature>
<dbReference type="RefSeq" id="WP_149296762.1">
    <property type="nucleotide sequence ID" value="NZ_VTWH01000001.1"/>
</dbReference>
<feature type="domain" description="Citrate transporter-like" evidence="9">
    <location>
        <begin position="24"/>
        <end position="344"/>
    </location>
</feature>
<keyword evidence="11" id="KW-1185">Reference proteome</keyword>
<feature type="transmembrane region" description="Helical" evidence="8">
    <location>
        <begin position="175"/>
        <end position="195"/>
    </location>
</feature>
<proteinExistence type="inferred from homology"/>
<dbReference type="PANTHER" id="PTHR43302:SF5">
    <property type="entry name" value="TRANSPORTER ARSB-RELATED"/>
    <property type="match status" value="1"/>
</dbReference>
<dbReference type="PANTHER" id="PTHR43302">
    <property type="entry name" value="TRANSPORTER ARSB-RELATED"/>
    <property type="match status" value="1"/>
</dbReference>
<keyword evidence="3" id="KW-0813">Transport</keyword>
<dbReference type="OrthoDB" id="9774335at2"/>
<keyword evidence="6 8" id="KW-1133">Transmembrane helix</keyword>
<dbReference type="GO" id="GO:0005886">
    <property type="term" value="C:plasma membrane"/>
    <property type="evidence" value="ECO:0007669"/>
    <property type="project" value="UniProtKB-SubCell"/>
</dbReference>
<comment type="subcellular location">
    <subcellularLocation>
        <location evidence="1">Cell membrane</location>
        <topology evidence="1">Multi-pass membrane protein</topology>
    </subcellularLocation>
</comment>
<evidence type="ECO:0000256" key="8">
    <source>
        <dbReference type="SAM" id="Phobius"/>
    </source>
</evidence>
<feature type="transmembrane region" description="Helical" evidence="8">
    <location>
        <begin position="344"/>
        <end position="369"/>
    </location>
</feature>
<evidence type="ECO:0000313" key="10">
    <source>
        <dbReference type="EMBL" id="KAA0971754.1"/>
    </source>
</evidence>
<evidence type="ECO:0000259" key="9">
    <source>
        <dbReference type="Pfam" id="PF03600"/>
    </source>
</evidence>
<keyword evidence="7 8" id="KW-0472">Membrane</keyword>
<evidence type="ECO:0000256" key="6">
    <source>
        <dbReference type="ARBA" id="ARBA00022989"/>
    </source>
</evidence>
<feature type="transmembrane region" description="Helical" evidence="8">
    <location>
        <begin position="272"/>
        <end position="290"/>
    </location>
</feature>
<keyword evidence="5 8" id="KW-0812">Transmembrane</keyword>
<organism evidence="10 11">
    <name type="scientific">Aureimonas fodinaquatilis</name>
    <dbReference type="NCBI Taxonomy" id="2565783"/>
    <lineage>
        <taxon>Bacteria</taxon>
        <taxon>Pseudomonadati</taxon>
        <taxon>Pseudomonadota</taxon>
        <taxon>Alphaproteobacteria</taxon>
        <taxon>Hyphomicrobiales</taxon>
        <taxon>Aurantimonadaceae</taxon>
        <taxon>Aureimonas</taxon>
    </lineage>
</organism>
<dbReference type="EMBL" id="VTWH01000001">
    <property type="protein sequence ID" value="KAA0971754.1"/>
    <property type="molecule type" value="Genomic_DNA"/>
</dbReference>
<dbReference type="AlphaFoldDB" id="A0A5B0DYA2"/>
<gene>
    <name evidence="10" type="ORF">FPY71_01070</name>
</gene>
<accession>A0A5B0DYA2</accession>
<evidence type="ECO:0000256" key="5">
    <source>
        <dbReference type="ARBA" id="ARBA00022692"/>
    </source>
</evidence>
<evidence type="ECO:0000256" key="4">
    <source>
        <dbReference type="ARBA" id="ARBA00022475"/>
    </source>
</evidence>
<feature type="transmembrane region" description="Helical" evidence="8">
    <location>
        <begin position="89"/>
        <end position="107"/>
    </location>
</feature>
<comment type="similarity">
    <text evidence="2">Belongs to the CitM (TC 2.A.11) transporter family.</text>
</comment>
<feature type="transmembrane region" description="Helical" evidence="8">
    <location>
        <begin position="58"/>
        <end position="77"/>
    </location>
</feature>
<dbReference type="Proteomes" id="UP000324738">
    <property type="component" value="Unassembled WGS sequence"/>
</dbReference>
<feature type="transmembrane region" description="Helical" evidence="8">
    <location>
        <begin position="389"/>
        <end position="407"/>
    </location>
</feature>
<dbReference type="InterPro" id="IPR004680">
    <property type="entry name" value="Cit_transptr-like_dom"/>
</dbReference>
<dbReference type="PRINTS" id="PR00758">
    <property type="entry name" value="ARSENICPUMP"/>
</dbReference>
<dbReference type="InterPro" id="IPR000802">
    <property type="entry name" value="Arsenical_pump_ArsB"/>
</dbReference>
<feature type="transmembrane region" description="Helical" evidence="8">
    <location>
        <begin position="30"/>
        <end position="52"/>
    </location>
</feature>
<feature type="transmembrane region" description="Helical" evidence="8">
    <location>
        <begin position="216"/>
        <end position="237"/>
    </location>
</feature>
<evidence type="ECO:0000313" key="11">
    <source>
        <dbReference type="Proteomes" id="UP000324738"/>
    </source>
</evidence>